<dbReference type="GO" id="GO:0098957">
    <property type="term" value="P:anterograde axonal transport of mitochondrion"/>
    <property type="evidence" value="ECO:0007669"/>
    <property type="project" value="TreeGrafter"/>
</dbReference>
<proteinExistence type="inferred from homology"/>
<evidence type="ECO:0000259" key="7">
    <source>
        <dbReference type="SMART" id="SM01423"/>
    </source>
</evidence>
<feature type="region of interest" description="Disordered" evidence="6">
    <location>
        <begin position="480"/>
        <end position="511"/>
    </location>
</feature>
<dbReference type="GO" id="GO:0031410">
    <property type="term" value="C:cytoplasmic vesicle"/>
    <property type="evidence" value="ECO:0007669"/>
    <property type="project" value="TreeGrafter"/>
</dbReference>
<reference evidence="9" key="2">
    <citation type="submission" date="2025-08" db="UniProtKB">
        <authorList>
            <consortium name="Ensembl"/>
        </authorList>
    </citation>
    <scope>IDENTIFICATION</scope>
</reference>
<dbReference type="GO" id="GO:1904115">
    <property type="term" value="C:axon cytoplasm"/>
    <property type="evidence" value="ECO:0007669"/>
    <property type="project" value="GOC"/>
</dbReference>
<dbReference type="GO" id="GO:0022008">
    <property type="term" value="P:neurogenesis"/>
    <property type="evidence" value="ECO:0007669"/>
    <property type="project" value="TreeGrafter"/>
</dbReference>
<dbReference type="PANTHER" id="PTHR15751:SF13">
    <property type="entry name" value="TRAFFICKING KINESIN-BINDING PROTEIN 2"/>
    <property type="match status" value="1"/>
</dbReference>
<dbReference type="GO" id="GO:0050811">
    <property type="term" value="F:GABA receptor binding"/>
    <property type="evidence" value="ECO:0007669"/>
    <property type="project" value="TreeGrafter"/>
</dbReference>
<dbReference type="STRING" id="38772.ENSGAGP00000005053"/>
<comment type="subcellular location">
    <subcellularLocation>
        <location evidence="1">Mitochondrion</location>
    </subcellularLocation>
</comment>
<evidence type="ECO:0000256" key="6">
    <source>
        <dbReference type="SAM" id="MobiDB-lite"/>
    </source>
</evidence>
<reference evidence="10" key="1">
    <citation type="journal article" date="2017" name="PLoS ONE">
        <title>The Agassiz's desert tortoise genome provides a resource for the conservation of a threatened species.</title>
        <authorList>
            <person name="Tollis M."/>
            <person name="DeNardo D.F."/>
            <person name="Cornelius J.A."/>
            <person name="Dolby G.A."/>
            <person name="Edwards T."/>
            <person name="Henen B.T."/>
            <person name="Karl A.E."/>
            <person name="Murphy R.W."/>
            <person name="Kusumi K."/>
        </authorList>
    </citation>
    <scope>NUCLEOTIDE SEQUENCE [LARGE SCALE GENOMIC DNA]</scope>
</reference>
<name>A0A452GST4_9SAUR</name>
<keyword evidence="10" id="KW-1185">Reference proteome</keyword>
<dbReference type="SMART" id="SM01424">
    <property type="entry name" value="HAP1_N"/>
    <property type="match status" value="1"/>
</dbReference>
<evidence type="ECO:0000256" key="1">
    <source>
        <dbReference type="ARBA" id="ARBA00004173"/>
    </source>
</evidence>
<dbReference type="GO" id="GO:0047496">
    <property type="term" value="P:vesicle transport along microtubule"/>
    <property type="evidence" value="ECO:0007669"/>
    <property type="project" value="TreeGrafter"/>
</dbReference>
<dbReference type="InterPro" id="IPR022154">
    <property type="entry name" value="TRAK1/2_C"/>
</dbReference>
<comment type="similarity">
    <text evidence="2">Belongs to the milton family.</text>
</comment>
<evidence type="ECO:0000256" key="2">
    <source>
        <dbReference type="ARBA" id="ARBA00007007"/>
    </source>
</evidence>
<evidence type="ECO:0000313" key="10">
    <source>
        <dbReference type="Proteomes" id="UP000291020"/>
    </source>
</evidence>
<dbReference type="Pfam" id="PF12448">
    <property type="entry name" value="Milton"/>
    <property type="match status" value="1"/>
</dbReference>
<dbReference type="Ensembl" id="ENSGAGT00000005894.1">
    <property type="protein sequence ID" value="ENSGAGP00000005053.1"/>
    <property type="gene ID" value="ENSGAGG00000004121.1"/>
</dbReference>
<evidence type="ECO:0000259" key="8">
    <source>
        <dbReference type="SMART" id="SM01424"/>
    </source>
</evidence>
<dbReference type="InterPro" id="IPR051946">
    <property type="entry name" value="Intracell_Traff-Reg"/>
</dbReference>
<evidence type="ECO:0000256" key="5">
    <source>
        <dbReference type="SAM" id="Coils"/>
    </source>
</evidence>
<dbReference type="GO" id="GO:0005739">
    <property type="term" value="C:mitochondrion"/>
    <property type="evidence" value="ECO:0007669"/>
    <property type="project" value="UniProtKB-SubCell"/>
</dbReference>
<feature type="coiled-coil region" evidence="5">
    <location>
        <begin position="235"/>
        <end position="262"/>
    </location>
</feature>
<keyword evidence="4" id="KW-0496">Mitochondrion</keyword>
<dbReference type="GO" id="GO:0048311">
    <property type="term" value="P:mitochondrion distribution"/>
    <property type="evidence" value="ECO:0007669"/>
    <property type="project" value="TreeGrafter"/>
</dbReference>
<evidence type="ECO:0000256" key="3">
    <source>
        <dbReference type="ARBA" id="ARBA00023054"/>
    </source>
</evidence>
<dbReference type="AlphaFoldDB" id="A0A452GST4"/>
<evidence type="ECO:0000313" key="9">
    <source>
        <dbReference type="Ensembl" id="ENSGAGP00000005053.1"/>
    </source>
</evidence>
<accession>A0A452GST4</accession>
<dbReference type="GO" id="GO:0017022">
    <property type="term" value="F:myosin binding"/>
    <property type="evidence" value="ECO:0007669"/>
    <property type="project" value="TreeGrafter"/>
</dbReference>
<feature type="domain" description="Trafficking kinesin-binding protein C-terminal" evidence="7">
    <location>
        <begin position="447"/>
        <end position="599"/>
    </location>
</feature>
<protein>
    <submittedName>
        <fullName evidence="9">Uncharacterized protein</fullName>
    </submittedName>
</protein>
<feature type="coiled-coil region" evidence="5">
    <location>
        <begin position="288"/>
        <end position="385"/>
    </location>
</feature>
<sequence>MNINHGDPESITDVCSTEDLPEVELVNMLEEQLPQYKLRVDSVYPYDNQDWLQAPSRYSHVPQTISPVLAEETFHYMIYFVDVNGDSNMALDNKDTNQNEELLTAFAMQALVELPPSSLAGSQKCAQVLGTDRVEQMTKTYNDVDMVTHLLAERDRDLELAARIGQALLKRNHALTEQNEVLEEQLGQAFDQVNQLQHELSKKDALLRIVSIASEESDTDSSCSTPLRFNDSFNLSHDLLQLDVLQDKLRELEEENLALRSKACHLKTETITYEVKERELVSDCVKELRETHAQIARMTEELSGKSEELIHYQEEISTLLSQIVDLQHKLKEHVIEKEELKLHLQASKDAQRELTGELHELQDQNAECVGLLHELQEEVKELRSRASPAAHLCRPQSCGAFPLDSLAAEIEGTMRMELILDEESALSKQKVQQKRVFDTVKVANVTRGRSSSFPALLPIPGSNRSSVIMTAKPFQSGLQQVESKAHLNQRSSSKEISENNQKLGQPGTPGDNDLATALHTLCLRQQNYLSEKQFFEEEWERKMRLLADQKEEAGDCCTPTESCLSLGTKSEFADLSAGSPCLRALLPEKLQIVKPLEGSQTLFHWQQLAQPNLGSILDPRPGVVTKDFTPLPEDAVYHISDLEEDEEEGEGGITFQVQQSFLEEGKHAVPKPEAGIFLPPITSATVPLAASNPGKCLSSTNSTFTFTTCRVLHPSDVTQVTPSSMYTPLSFGNSGNSTGNTTMSSPAMSCRFSIGEFLIDRRDSSTTLSTTTSLAKLLHEQGISAKVCDSPMPEKLPILQTLQTLPIPSTPPNSPSHSPCSSPPPFETRAYLSENFLASRPAETFLQERCGLKPSHNPPNLDQLKMNLVDRLKRLGIARAVKPPGTGDHGKNQRPEIGLQRQDSAVFLSAGRNLMGGLRRNQSLPVMIGAHGAPFCTSSSKMGILKED</sequence>
<dbReference type="GO" id="GO:0030425">
    <property type="term" value="C:dendrite"/>
    <property type="evidence" value="ECO:0007669"/>
    <property type="project" value="TreeGrafter"/>
</dbReference>
<organism evidence="9 10">
    <name type="scientific">Gopherus agassizii</name>
    <name type="common">Agassiz's desert tortoise</name>
    <dbReference type="NCBI Taxonomy" id="38772"/>
    <lineage>
        <taxon>Eukaryota</taxon>
        <taxon>Metazoa</taxon>
        <taxon>Chordata</taxon>
        <taxon>Craniata</taxon>
        <taxon>Vertebrata</taxon>
        <taxon>Euteleostomi</taxon>
        <taxon>Archelosauria</taxon>
        <taxon>Testudinata</taxon>
        <taxon>Testudines</taxon>
        <taxon>Cryptodira</taxon>
        <taxon>Durocryptodira</taxon>
        <taxon>Testudinoidea</taxon>
        <taxon>Testudinidae</taxon>
        <taxon>Gopherus</taxon>
    </lineage>
</organism>
<dbReference type="SMART" id="SM01423">
    <property type="entry name" value="Milton"/>
    <property type="match status" value="1"/>
</dbReference>
<dbReference type="Pfam" id="PF04849">
    <property type="entry name" value="HAP1_N"/>
    <property type="match status" value="1"/>
</dbReference>
<feature type="coiled-coil region" evidence="5">
    <location>
        <begin position="165"/>
        <end position="199"/>
    </location>
</feature>
<reference evidence="9" key="3">
    <citation type="submission" date="2025-09" db="UniProtKB">
        <authorList>
            <consortium name="Ensembl"/>
        </authorList>
    </citation>
    <scope>IDENTIFICATION</scope>
</reference>
<feature type="domain" description="HAP1 N-terminal" evidence="8">
    <location>
        <begin position="30"/>
        <end position="385"/>
    </location>
</feature>
<feature type="compositionally biased region" description="Polar residues" evidence="6">
    <location>
        <begin position="480"/>
        <end position="491"/>
    </location>
</feature>
<dbReference type="PANTHER" id="PTHR15751">
    <property type="entry name" value="TRAFFICKING KINESIN-BINDING PROTEIN"/>
    <property type="match status" value="1"/>
</dbReference>
<dbReference type="Proteomes" id="UP000291020">
    <property type="component" value="Unassembled WGS sequence"/>
</dbReference>
<dbReference type="GO" id="GO:0006605">
    <property type="term" value="P:protein targeting"/>
    <property type="evidence" value="ECO:0007669"/>
    <property type="project" value="TreeGrafter"/>
</dbReference>
<evidence type="ECO:0000256" key="4">
    <source>
        <dbReference type="ARBA" id="ARBA00023128"/>
    </source>
</evidence>
<dbReference type="InterPro" id="IPR006933">
    <property type="entry name" value="HAP1_N"/>
</dbReference>
<keyword evidence="3 5" id="KW-0175">Coiled coil</keyword>